<protein>
    <submittedName>
        <fullName evidence="3">Efflux transporter outer membrane subunit</fullName>
    </submittedName>
</protein>
<dbReference type="RefSeq" id="WP_096445598.1">
    <property type="nucleotide sequence ID" value="NZ_JBHSOG010000008.1"/>
</dbReference>
<comment type="subcellular location">
    <subcellularLocation>
        <location evidence="2">Cell membrane</location>
        <topology evidence="2">Lipid-anchor</topology>
    </subcellularLocation>
</comment>
<proteinExistence type="inferred from homology"/>
<evidence type="ECO:0000256" key="1">
    <source>
        <dbReference type="ARBA" id="ARBA00007613"/>
    </source>
</evidence>
<dbReference type="Gene3D" id="2.20.200.10">
    <property type="entry name" value="Outer membrane efflux proteins (OEP)"/>
    <property type="match status" value="1"/>
</dbReference>
<evidence type="ECO:0000313" key="4">
    <source>
        <dbReference type="Proteomes" id="UP001595974"/>
    </source>
</evidence>
<accession>A0ABW1AMV9</accession>
<gene>
    <name evidence="3" type="ORF">ACFPTN_03080</name>
</gene>
<organism evidence="3 4">
    <name type="scientific">Thauera sinica</name>
    <dbReference type="NCBI Taxonomy" id="2665146"/>
    <lineage>
        <taxon>Bacteria</taxon>
        <taxon>Pseudomonadati</taxon>
        <taxon>Pseudomonadota</taxon>
        <taxon>Betaproteobacteria</taxon>
        <taxon>Rhodocyclales</taxon>
        <taxon>Zoogloeaceae</taxon>
        <taxon>Thauera</taxon>
    </lineage>
</organism>
<keyword evidence="4" id="KW-1185">Reference proteome</keyword>
<keyword evidence="2" id="KW-0472">Membrane</keyword>
<dbReference type="Gene3D" id="1.20.1600.10">
    <property type="entry name" value="Outer membrane efflux proteins (OEP)"/>
    <property type="match status" value="1"/>
</dbReference>
<evidence type="ECO:0000256" key="2">
    <source>
        <dbReference type="RuleBase" id="RU362097"/>
    </source>
</evidence>
<dbReference type="PANTHER" id="PTHR30203:SF33">
    <property type="entry name" value="BLR4455 PROTEIN"/>
    <property type="match status" value="1"/>
</dbReference>
<comment type="caution">
    <text evidence="3">The sequence shown here is derived from an EMBL/GenBank/DDBJ whole genome shotgun (WGS) entry which is preliminary data.</text>
</comment>
<dbReference type="InterPro" id="IPR010131">
    <property type="entry name" value="MdtP/NodT-like"/>
</dbReference>
<dbReference type="PANTHER" id="PTHR30203">
    <property type="entry name" value="OUTER MEMBRANE CATION EFFLUX PROTEIN"/>
    <property type="match status" value="1"/>
</dbReference>
<comment type="similarity">
    <text evidence="1 2">Belongs to the outer membrane factor (OMF) (TC 1.B.17) family.</text>
</comment>
<dbReference type="EMBL" id="JBHSOG010000008">
    <property type="protein sequence ID" value="MFC5768346.1"/>
    <property type="molecule type" value="Genomic_DNA"/>
</dbReference>
<dbReference type="Proteomes" id="UP001595974">
    <property type="component" value="Unassembled WGS sequence"/>
</dbReference>
<dbReference type="NCBIfam" id="TIGR01845">
    <property type="entry name" value="outer_NodT"/>
    <property type="match status" value="1"/>
</dbReference>
<keyword evidence="2" id="KW-1134">Transmembrane beta strand</keyword>
<keyword evidence="2" id="KW-0812">Transmembrane</keyword>
<reference evidence="4" key="1">
    <citation type="journal article" date="2019" name="Int. J. Syst. Evol. Microbiol.">
        <title>The Global Catalogue of Microorganisms (GCM) 10K type strain sequencing project: providing services to taxonomists for standard genome sequencing and annotation.</title>
        <authorList>
            <consortium name="The Broad Institute Genomics Platform"/>
            <consortium name="The Broad Institute Genome Sequencing Center for Infectious Disease"/>
            <person name="Wu L."/>
            <person name="Ma J."/>
        </authorList>
    </citation>
    <scope>NUCLEOTIDE SEQUENCE [LARGE SCALE GENOMIC DNA]</scope>
    <source>
        <strain evidence="4">SHR3</strain>
    </source>
</reference>
<dbReference type="Pfam" id="PF02321">
    <property type="entry name" value="OEP"/>
    <property type="match status" value="2"/>
</dbReference>
<dbReference type="PROSITE" id="PS51257">
    <property type="entry name" value="PROKAR_LIPOPROTEIN"/>
    <property type="match status" value="1"/>
</dbReference>
<dbReference type="SUPFAM" id="SSF56954">
    <property type="entry name" value="Outer membrane efflux proteins (OEP)"/>
    <property type="match status" value="1"/>
</dbReference>
<dbReference type="InterPro" id="IPR003423">
    <property type="entry name" value="OMP_efflux"/>
</dbReference>
<sequence length="477" mass="50221">MSTGRTHAPRLILALAILLQGCSSGPDYRRPAVDVPAAFKESGPAGWKAAAPADALPRDGWWARYRDPALDALIARLGDDQPAIALAGARYREALGQAGAARAALWPSLSAGWSDSLGRNAADGTSRSRRLGLEAAWEADLWGRLRRQAEAGEEGGRAAAADLAAVRLSVQASLAQAYFLLRVQDARQELLDATVAAYGRAVELTRNRLAVGIATPADVAQAQTQLHSTRALAADNRVARAQLEHLLATLLGRPPADFALPPDPLRPADFSPPPVPAGLPSELLERRPDVAAAERRVAAANAEIGVARAAWFPSLTLSASRGQSAAHYGALLDTPARVWSLGAALALTLFDGGERRALEAAAQARYDASAAGYRQAVLDAFREVEDALAALGGLEEEAEAVAAAVRSARESEQQTLNRYKAGMVDYLSVVTVQATTLGNERQALDVFGRRLAASVDLVRALGGGWPGDDALRLADGE</sequence>
<name>A0ABW1AMV9_9RHOO</name>
<keyword evidence="2" id="KW-0449">Lipoprotein</keyword>
<keyword evidence="2" id="KW-0564">Palmitate</keyword>
<evidence type="ECO:0000313" key="3">
    <source>
        <dbReference type="EMBL" id="MFC5768346.1"/>
    </source>
</evidence>